<comment type="cofactor">
    <cofactor evidence="1">
        <name>pyridoxal 5'-phosphate</name>
        <dbReference type="ChEBI" id="CHEBI:597326"/>
    </cofactor>
</comment>
<dbReference type="InterPro" id="IPR050859">
    <property type="entry name" value="Class-I_PLP-dep_aminotransf"/>
</dbReference>
<comment type="caution">
    <text evidence="8">The sequence shown here is derived from an EMBL/GenBank/DDBJ whole genome shotgun (WGS) entry which is preliminary data.</text>
</comment>
<keyword evidence="6" id="KW-0663">Pyridoxal phosphate</keyword>
<dbReference type="Gene3D" id="3.90.1150.10">
    <property type="entry name" value="Aspartate Aminotransferase, domain 1"/>
    <property type="match status" value="1"/>
</dbReference>
<dbReference type="RefSeq" id="WP_094408182.1">
    <property type="nucleotide sequence ID" value="NZ_BMJZ01000006.1"/>
</dbReference>
<dbReference type="InterPro" id="IPR004839">
    <property type="entry name" value="Aminotransferase_I/II_large"/>
</dbReference>
<dbReference type="PANTHER" id="PTHR42790">
    <property type="entry name" value="AMINOTRANSFERASE"/>
    <property type="match status" value="1"/>
</dbReference>
<accession>A0A255XS41</accession>
<dbReference type="PANTHER" id="PTHR42790:SF19">
    <property type="entry name" value="KYNURENINE_ALPHA-AMINOADIPATE AMINOTRANSFERASE, MITOCHONDRIAL"/>
    <property type="match status" value="1"/>
</dbReference>
<evidence type="ECO:0000313" key="8">
    <source>
        <dbReference type="EMBL" id="OYQ19763.1"/>
    </source>
</evidence>
<evidence type="ECO:0000256" key="6">
    <source>
        <dbReference type="ARBA" id="ARBA00022898"/>
    </source>
</evidence>
<dbReference type="GO" id="GO:1901605">
    <property type="term" value="P:alpha-amino acid metabolic process"/>
    <property type="evidence" value="ECO:0007669"/>
    <property type="project" value="TreeGrafter"/>
</dbReference>
<dbReference type="AlphaFoldDB" id="A0A255XS41"/>
<feature type="domain" description="Aminotransferase class I/classII large" evidence="7">
    <location>
        <begin position="55"/>
        <end position="404"/>
    </location>
</feature>
<keyword evidence="5" id="KW-0808">Transferase</keyword>
<evidence type="ECO:0000259" key="7">
    <source>
        <dbReference type="Pfam" id="PF00155"/>
    </source>
</evidence>
<dbReference type="InterPro" id="IPR015421">
    <property type="entry name" value="PyrdxlP-dep_Trfase_major"/>
</dbReference>
<evidence type="ECO:0000256" key="4">
    <source>
        <dbReference type="ARBA" id="ARBA00022576"/>
    </source>
</evidence>
<comment type="subunit">
    <text evidence="3">Homodimer.</text>
</comment>
<evidence type="ECO:0000256" key="3">
    <source>
        <dbReference type="ARBA" id="ARBA00011738"/>
    </source>
</evidence>
<reference evidence="8 9" key="1">
    <citation type="submission" date="2017-07" db="EMBL/GenBank/DDBJ databases">
        <title>Elstera cyanobacteriorum sp. nov., a novel bacterium isolated from cyanobacterial aggregates in a eutrophic lake.</title>
        <authorList>
            <person name="Cai H."/>
        </authorList>
    </citation>
    <scope>NUCLEOTIDE SEQUENCE [LARGE SCALE GENOMIC DNA]</scope>
    <source>
        <strain evidence="8 9">TH019</strain>
    </source>
</reference>
<dbReference type="Proteomes" id="UP000216361">
    <property type="component" value="Unassembled WGS sequence"/>
</dbReference>
<keyword evidence="9" id="KW-1185">Reference proteome</keyword>
<protein>
    <submittedName>
        <fullName evidence="8">GntR family transcriptional regulator</fullName>
    </submittedName>
</protein>
<evidence type="ECO:0000256" key="1">
    <source>
        <dbReference type="ARBA" id="ARBA00001933"/>
    </source>
</evidence>
<sequence length="419" mass="45961">MSLDWTKAFAPRALKLTASEIRELLKLINQPDIISFAGGIPDPALFPHAVLAETFHEILSNPETRGAALQYSVSEGYQPLREWLAQTYLPKVGIATHADNILITNGSQQGLEFLAKLFIGTGDRIIVTNPSYLGALQAFSLYEPTFVTVPVQGEGVDLAALETEMAKGAKFFYLTPDFGNPCGVTVPLDQRRAMLELAYRYGVPVIEDSAYDQLRYDGEPVPPLLALDNERVNQPRPLSEATAQGQVIYTGTFSKSIVPALRIGWVVAPQPVLQKLVLMKQASDLHTPTLNQMAMFKVADKIIFDHAAGIRSIYRDRRDAMLAAMKDFMPQGVTWTEPEGGMFVWVTLPEGLDAAELLAKAIPEIRVAFVPGAAFYPDRSGKNTIRLSFSVPPPERIREGIKRLGGLLTAAVEALKVKA</sequence>
<gene>
    <name evidence="8" type="ORF">CHR90_06475</name>
</gene>
<dbReference type="FunFam" id="3.40.640.10:FF:000053">
    <property type="entry name" value="Aminotransferase, class I"/>
    <property type="match status" value="1"/>
</dbReference>
<dbReference type="GO" id="GO:0030170">
    <property type="term" value="F:pyridoxal phosphate binding"/>
    <property type="evidence" value="ECO:0007669"/>
    <property type="project" value="InterPro"/>
</dbReference>
<dbReference type="InterPro" id="IPR015422">
    <property type="entry name" value="PyrdxlP-dep_Trfase_small"/>
</dbReference>
<evidence type="ECO:0000256" key="5">
    <source>
        <dbReference type="ARBA" id="ARBA00022679"/>
    </source>
</evidence>
<evidence type="ECO:0000256" key="2">
    <source>
        <dbReference type="ARBA" id="ARBA00007441"/>
    </source>
</evidence>
<dbReference type="OrthoDB" id="9804020at2"/>
<comment type="similarity">
    <text evidence="2">Belongs to the class-I pyridoxal-phosphate-dependent aminotransferase family.</text>
</comment>
<dbReference type="Pfam" id="PF00155">
    <property type="entry name" value="Aminotran_1_2"/>
    <property type="match status" value="1"/>
</dbReference>
<dbReference type="GO" id="GO:0008483">
    <property type="term" value="F:transaminase activity"/>
    <property type="evidence" value="ECO:0007669"/>
    <property type="project" value="UniProtKB-KW"/>
</dbReference>
<dbReference type="EMBL" id="NOXS01000030">
    <property type="protein sequence ID" value="OYQ19763.1"/>
    <property type="molecule type" value="Genomic_DNA"/>
</dbReference>
<organism evidence="8 9">
    <name type="scientific">Elstera cyanobacteriorum</name>
    <dbReference type="NCBI Taxonomy" id="2022747"/>
    <lineage>
        <taxon>Bacteria</taxon>
        <taxon>Pseudomonadati</taxon>
        <taxon>Pseudomonadota</taxon>
        <taxon>Alphaproteobacteria</taxon>
        <taxon>Rhodospirillales</taxon>
        <taxon>Rhodospirillaceae</taxon>
        <taxon>Elstera</taxon>
    </lineage>
</organism>
<name>A0A255XS41_9PROT</name>
<dbReference type="Gene3D" id="3.40.640.10">
    <property type="entry name" value="Type I PLP-dependent aspartate aminotransferase-like (Major domain)"/>
    <property type="match status" value="1"/>
</dbReference>
<dbReference type="InterPro" id="IPR015424">
    <property type="entry name" value="PyrdxlP-dep_Trfase"/>
</dbReference>
<keyword evidence="4" id="KW-0032">Aminotransferase</keyword>
<dbReference type="SUPFAM" id="SSF53383">
    <property type="entry name" value="PLP-dependent transferases"/>
    <property type="match status" value="1"/>
</dbReference>
<dbReference type="CDD" id="cd00609">
    <property type="entry name" value="AAT_like"/>
    <property type="match status" value="1"/>
</dbReference>
<proteinExistence type="inferred from homology"/>
<evidence type="ECO:0000313" key="9">
    <source>
        <dbReference type="Proteomes" id="UP000216361"/>
    </source>
</evidence>